<proteinExistence type="predicted"/>
<name>A0A915B2T4_PARUN</name>
<protein>
    <submittedName>
        <fullName evidence="2">FHA domain-containing protein</fullName>
    </submittedName>
</protein>
<keyword evidence="1" id="KW-1185">Reference proteome</keyword>
<evidence type="ECO:0000313" key="1">
    <source>
        <dbReference type="Proteomes" id="UP000887569"/>
    </source>
</evidence>
<dbReference type="WBParaSite" id="PgR021_g081_t03">
    <property type="protein sequence ID" value="PgR021_g081_t03"/>
    <property type="gene ID" value="PgR021_g081"/>
</dbReference>
<dbReference type="AlphaFoldDB" id="A0A915B2T4"/>
<evidence type="ECO:0000313" key="2">
    <source>
        <dbReference type="WBParaSite" id="PgR021_g081_t03"/>
    </source>
</evidence>
<sequence length="31" mass="3407">IMGKGQSLLKVVDQLVPDTSETGFDRNPFIT</sequence>
<dbReference type="Proteomes" id="UP000887569">
    <property type="component" value="Unplaced"/>
</dbReference>
<organism evidence="1 2">
    <name type="scientific">Parascaris univalens</name>
    <name type="common">Nematode worm</name>
    <dbReference type="NCBI Taxonomy" id="6257"/>
    <lineage>
        <taxon>Eukaryota</taxon>
        <taxon>Metazoa</taxon>
        <taxon>Ecdysozoa</taxon>
        <taxon>Nematoda</taxon>
        <taxon>Chromadorea</taxon>
        <taxon>Rhabditida</taxon>
        <taxon>Spirurina</taxon>
        <taxon>Ascaridomorpha</taxon>
        <taxon>Ascaridoidea</taxon>
        <taxon>Ascarididae</taxon>
        <taxon>Parascaris</taxon>
    </lineage>
</organism>
<reference evidence="2" key="1">
    <citation type="submission" date="2022-11" db="UniProtKB">
        <authorList>
            <consortium name="WormBaseParasite"/>
        </authorList>
    </citation>
    <scope>IDENTIFICATION</scope>
</reference>
<accession>A0A915B2T4</accession>